<feature type="compositionally biased region" description="Basic and acidic residues" evidence="4">
    <location>
        <begin position="115"/>
        <end position="141"/>
    </location>
</feature>
<evidence type="ECO:0000313" key="6">
    <source>
        <dbReference type="Proteomes" id="UP000178681"/>
    </source>
</evidence>
<name>A0A1F5Z5A7_9BACT</name>
<dbReference type="HAMAP" id="MF_00088">
    <property type="entry name" value="KhpA"/>
    <property type="match status" value="1"/>
</dbReference>
<dbReference type="CDD" id="cd22533">
    <property type="entry name" value="KH-II_YlqC-like"/>
    <property type="match status" value="1"/>
</dbReference>
<dbReference type="Proteomes" id="UP000178681">
    <property type="component" value="Unassembled WGS sequence"/>
</dbReference>
<dbReference type="Gene3D" id="3.30.300.20">
    <property type="match status" value="1"/>
</dbReference>
<accession>A0A1F5Z5A7</accession>
<comment type="function">
    <text evidence="3">A probable RNA chaperone. Forms a complex with KhpB which binds to cellular RNA and controls its expression. Plays a role in peptidoglycan (PG) homeostasis and cell length regulation.</text>
</comment>
<dbReference type="PANTHER" id="PTHR34654:SF1">
    <property type="entry name" value="RNA-BINDING PROTEIN KHPA"/>
    <property type="match status" value="1"/>
</dbReference>
<dbReference type="AlphaFoldDB" id="A0A1F5Z5A7"/>
<keyword evidence="3" id="KW-0961">Cell wall biogenesis/degradation</keyword>
<feature type="compositionally biased region" description="Low complexity" evidence="4">
    <location>
        <begin position="102"/>
        <end position="113"/>
    </location>
</feature>
<comment type="similarity">
    <text evidence="3">Belongs to the KhpA RNA-binding protein family.</text>
</comment>
<dbReference type="GO" id="GO:0003723">
    <property type="term" value="F:RNA binding"/>
    <property type="evidence" value="ECO:0007669"/>
    <property type="project" value="UniProtKB-UniRule"/>
</dbReference>
<evidence type="ECO:0000256" key="3">
    <source>
        <dbReference type="HAMAP-Rule" id="MF_00088"/>
    </source>
</evidence>
<dbReference type="GO" id="GO:0005737">
    <property type="term" value="C:cytoplasm"/>
    <property type="evidence" value="ECO:0007669"/>
    <property type="project" value="UniProtKB-SubCell"/>
</dbReference>
<protein>
    <recommendedName>
        <fullName evidence="3">RNA-binding protein KhpA</fullName>
    </recommendedName>
    <alternativeName>
        <fullName evidence="3">KH-domain protein A</fullName>
    </alternativeName>
</protein>
<dbReference type="GO" id="GO:0071555">
    <property type="term" value="P:cell wall organization"/>
    <property type="evidence" value="ECO:0007669"/>
    <property type="project" value="UniProtKB-KW"/>
</dbReference>
<comment type="subunit">
    <text evidence="3">Forms a complex with KhpB.</text>
</comment>
<dbReference type="GO" id="GO:0008360">
    <property type="term" value="P:regulation of cell shape"/>
    <property type="evidence" value="ECO:0007669"/>
    <property type="project" value="UniProtKB-KW"/>
</dbReference>
<comment type="caution">
    <text evidence="5">The sequence shown here is derived from an EMBL/GenBank/DDBJ whole genome shotgun (WGS) entry which is preliminary data.</text>
</comment>
<dbReference type="InterPro" id="IPR020627">
    <property type="entry name" value="KhpA"/>
</dbReference>
<dbReference type="SUPFAM" id="SSF54814">
    <property type="entry name" value="Prokaryotic type KH domain (KH-domain type II)"/>
    <property type="match status" value="1"/>
</dbReference>
<keyword evidence="2 3" id="KW-0694">RNA-binding</keyword>
<reference evidence="5 6" key="1">
    <citation type="journal article" date="2016" name="Nat. Commun.">
        <title>Thousands of microbial genomes shed light on interconnected biogeochemical processes in an aquifer system.</title>
        <authorList>
            <person name="Anantharaman K."/>
            <person name="Brown C.T."/>
            <person name="Hug L.A."/>
            <person name="Sharon I."/>
            <person name="Castelle C.J."/>
            <person name="Probst A.J."/>
            <person name="Thomas B.C."/>
            <person name="Singh A."/>
            <person name="Wilkins M.J."/>
            <person name="Karaoz U."/>
            <person name="Brodie E.L."/>
            <person name="Williams K.H."/>
            <person name="Hubbard S.S."/>
            <person name="Banfield J.F."/>
        </authorList>
    </citation>
    <scope>NUCLEOTIDE SEQUENCE [LARGE SCALE GENOMIC DNA]</scope>
</reference>
<keyword evidence="1 3" id="KW-0963">Cytoplasm</keyword>
<keyword evidence="3" id="KW-0133">Cell shape</keyword>
<evidence type="ECO:0000256" key="1">
    <source>
        <dbReference type="ARBA" id="ARBA00022490"/>
    </source>
</evidence>
<dbReference type="InterPro" id="IPR009019">
    <property type="entry name" value="KH_sf_prok-type"/>
</dbReference>
<dbReference type="PANTHER" id="PTHR34654">
    <property type="entry name" value="UPF0109 PROTEIN SCO5592"/>
    <property type="match status" value="1"/>
</dbReference>
<comment type="subcellular location">
    <subcellularLocation>
        <location evidence="3">Cytoplasm</location>
    </subcellularLocation>
</comment>
<organism evidence="5 6">
    <name type="scientific">Candidatus Gottesmanbacteria bacterium RIFCSPHIGHO2_01_FULL_42_12</name>
    <dbReference type="NCBI Taxonomy" id="1798377"/>
    <lineage>
        <taxon>Bacteria</taxon>
        <taxon>Candidatus Gottesmaniibacteriota</taxon>
    </lineage>
</organism>
<feature type="compositionally biased region" description="Basic and acidic residues" evidence="4">
    <location>
        <begin position="158"/>
        <end position="178"/>
    </location>
</feature>
<evidence type="ECO:0000256" key="4">
    <source>
        <dbReference type="SAM" id="MobiDB-lite"/>
    </source>
</evidence>
<dbReference type="STRING" id="1798377.A2872_00025"/>
<evidence type="ECO:0000256" key="2">
    <source>
        <dbReference type="ARBA" id="ARBA00022884"/>
    </source>
</evidence>
<dbReference type="EMBL" id="MFJG01000004">
    <property type="protein sequence ID" value="OGG07626.1"/>
    <property type="molecule type" value="Genomic_DNA"/>
</dbReference>
<sequence length="185" mass="20399">MAVSIDQQFIEYIIKSIVGHPDEVKIERRIDEKGVLLELSVNPEDLGRVIGKRGATAQSLRTLLRALGTKNDARYNLKIVDTGPPPDARGQRAENKEQTPVAASSSADDTTAAADEEKVKTEGEPAKAEKKLTEEEPKEEAPQPTSEVDVSEEEDLEKIEPKTEDHSDVISRTRKELADLDDLDV</sequence>
<dbReference type="InterPro" id="IPR015946">
    <property type="entry name" value="KH_dom-like_a/b"/>
</dbReference>
<feature type="region of interest" description="Disordered" evidence="4">
    <location>
        <begin position="77"/>
        <end position="185"/>
    </location>
</feature>
<gene>
    <name evidence="3" type="primary">khpA</name>
    <name evidence="5" type="ORF">A2872_00025</name>
</gene>
<evidence type="ECO:0000313" key="5">
    <source>
        <dbReference type="EMBL" id="OGG07626.1"/>
    </source>
</evidence>
<dbReference type="Pfam" id="PF13083">
    <property type="entry name" value="KH_KhpA-B"/>
    <property type="match status" value="1"/>
</dbReference>
<proteinExistence type="inferred from homology"/>
<dbReference type="GO" id="GO:0009252">
    <property type="term" value="P:peptidoglycan biosynthetic process"/>
    <property type="evidence" value="ECO:0007669"/>
    <property type="project" value="UniProtKB-UniRule"/>
</dbReference>
<keyword evidence="3" id="KW-0143">Chaperone</keyword>